<sequence>MTTGRAVTETGGKIADNIVYFARALRRAGLPVGPAAVVDAIRAVEVAGISSRDDFYWTLHAVFVNKRADRPVFHEAFELFWRERGLVEKMLELLSPVAPPRPAETEKPKPGQQRVEEAMQALKERREEEVFPEIEIDARMTVSEKEILRRKDFAQMSAEEIASAMRALASLQFPDDQIVTRRLVAATRGKVDPRRTVRATMRSAGDLILPQARKRKVQEPPLVALADISGSMSEYSRVMLHFLHALSSRRKVYSFLFGTRLSNVTRQLRYKDPDEALAGCSDAVVDWSGGTRIADALHVFNRDWSRRVLGQGATVLLITDGLEREEGADLGAEAARLGRSCRRLIWLNPLLRFEHFEAKARGIRAILPHVDDFRPVHSLEAIEDLVKALSTPAKRPRPALRRAA</sequence>
<evidence type="ECO:0000313" key="1">
    <source>
        <dbReference type="EMBL" id="MDQ0326849.1"/>
    </source>
</evidence>
<dbReference type="PANTHER" id="PTHR39338">
    <property type="entry name" value="BLL5662 PROTEIN-RELATED"/>
    <property type="match status" value="1"/>
</dbReference>
<comment type="caution">
    <text evidence="1">The sequence shown here is derived from an EMBL/GenBank/DDBJ whole genome shotgun (WGS) entry which is preliminary data.</text>
</comment>
<gene>
    <name evidence="1" type="ORF">J2R99_002718</name>
</gene>
<dbReference type="InterPro" id="IPR036465">
    <property type="entry name" value="vWFA_dom_sf"/>
</dbReference>
<reference evidence="1 2" key="1">
    <citation type="submission" date="2023-07" db="EMBL/GenBank/DDBJ databases">
        <title>Genomic Encyclopedia of Type Strains, Phase IV (KMG-IV): sequencing the most valuable type-strain genomes for metagenomic binning, comparative biology and taxonomic classification.</title>
        <authorList>
            <person name="Goeker M."/>
        </authorList>
    </citation>
    <scope>NUCLEOTIDE SEQUENCE [LARGE SCALE GENOMIC DNA]</scope>
    <source>
        <strain evidence="1 2">DSM 11549</strain>
    </source>
</reference>
<dbReference type="RefSeq" id="WP_307154972.1">
    <property type="nucleotide sequence ID" value="NZ_JAUSUK010000002.1"/>
</dbReference>
<evidence type="ECO:0000313" key="2">
    <source>
        <dbReference type="Proteomes" id="UP001230253"/>
    </source>
</evidence>
<dbReference type="Pfam" id="PF05762">
    <property type="entry name" value="VWA_CoxE"/>
    <property type="match status" value="1"/>
</dbReference>
<dbReference type="SUPFAM" id="SSF53300">
    <property type="entry name" value="vWA-like"/>
    <property type="match status" value="1"/>
</dbReference>
<keyword evidence="2" id="KW-1185">Reference proteome</keyword>
<dbReference type="Proteomes" id="UP001230253">
    <property type="component" value="Unassembled WGS sequence"/>
</dbReference>
<dbReference type="CDD" id="cd00198">
    <property type="entry name" value="vWFA"/>
    <property type="match status" value="1"/>
</dbReference>
<dbReference type="InterPro" id="IPR008912">
    <property type="entry name" value="Uncharacterised_CoxE"/>
</dbReference>
<dbReference type="EMBL" id="JAUSUK010000002">
    <property type="protein sequence ID" value="MDQ0326849.1"/>
    <property type="molecule type" value="Genomic_DNA"/>
</dbReference>
<accession>A0ABU0C8K2</accession>
<proteinExistence type="predicted"/>
<dbReference type="PIRSF" id="PIRSF010256">
    <property type="entry name" value="CoxE_vWa"/>
    <property type="match status" value="1"/>
</dbReference>
<dbReference type="PANTHER" id="PTHR39338:SF6">
    <property type="entry name" value="BLL5662 PROTEIN"/>
    <property type="match status" value="1"/>
</dbReference>
<protein>
    <submittedName>
        <fullName evidence="1">Uncharacterized protein with von Willebrand factor type A (VWA) domain</fullName>
    </submittedName>
</protein>
<name>A0ABU0C8K2_9BRAD</name>
<dbReference type="Gene3D" id="3.40.50.410">
    <property type="entry name" value="von Willebrand factor, type A domain"/>
    <property type="match status" value="1"/>
</dbReference>
<organism evidence="1 2">
    <name type="scientific">Rhodopseudomonas julia</name>
    <dbReference type="NCBI Taxonomy" id="200617"/>
    <lineage>
        <taxon>Bacteria</taxon>
        <taxon>Pseudomonadati</taxon>
        <taxon>Pseudomonadota</taxon>
        <taxon>Alphaproteobacteria</taxon>
        <taxon>Hyphomicrobiales</taxon>
        <taxon>Nitrobacteraceae</taxon>
        <taxon>Rhodopseudomonas</taxon>
    </lineage>
</organism>
<dbReference type="InterPro" id="IPR011195">
    <property type="entry name" value="UCP010256"/>
</dbReference>